<accession>A0A815ZK32</accession>
<proteinExistence type="predicted"/>
<reference evidence="1" key="1">
    <citation type="submission" date="2021-02" db="EMBL/GenBank/DDBJ databases">
        <authorList>
            <person name="Nowell W R."/>
        </authorList>
    </citation>
    <scope>NUCLEOTIDE SEQUENCE</scope>
</reference>
<organism evidence="1 2">
    <name type="scientific">Rotaria sordida</name>
    <dbReference type="NCBI Taxonomy" id="392033"/>
    <lineage>
        <taxon>Eukaryota</taxon>
        <taxon>Metazoa</taxon>
        <taxon>Spiralia</taxon>
        <taxon>Gnathifera</taxon>
        <taxon>Rotifera</taxon>
        <taxon>Eurotatoria</taxon>
        <taxon>Bdelloidea</taxon>
        <taxon>Philodinida</taxon>
        <taxon>Philodinidae</taxon>
        <taxon>Rotaria</taxon>
    </lineage>
</organism>
<name>A0A815ZK32_9BILA</name>
<dbReference type="EMBL" id="CAJNOU010020105">
    <property type="protein sequence ID" value="CAF1584518.1"/>
    <property type="molecule type" value="Genomic_DNA"/>
</dbReference>
<gene>
    <name evidence="1" type="ORF">SEV965_LOCUS39973</name>
</gene>
<sequence>SDDENELSTVILRCNGTFTGHSDTVRSLTVNDKTPSS</sequence>
<protein>
    <submittedName>
        <fullName evidence="1">Uncharacterized protein</fullName>
    </submittedName>
</protein>
<dbReference type="Proteomes" id="UP000663889">
    <property type="component" value="Unassembled WGS sequence"/>
</dbReference>
<dbReference type="AlphaFoldDB" id="A0A815ZK32"/>
<evidence type="ECO:0000313" key="2">
    <source>
        <dbReference type="Proteomes" id="UP000663889"/>
    </source>
</evidence>
<evidence type="ECO:0000313" key="1">
    <source>
        <dbReference type="EMBL" id="CAF1584518.1"/>
    </source>
</evidence>
<feature type="non-terminal residue" evidence="1">
    <location>
        <position position="1"/>
    </location>
</feature>
<comment type="caution">
    <text evidence="1">The sequence shown here is derived from an EMBL/GenBank/DDBJ whole genome shotgun (WGS) entry which is preliminary data.</text>
</comment>